<dbReference type="SUPFAM" id="SSF82171">
    <property type="entry name" value="DPP6 N-terminal domain-like"/>
    <property type="match status" value="1"/>
</dbReference>
<dbReference type="PANTHER" id="PTHR36842:SF1">
    <property type="entry name" value="PROTEIN TOLB"/>
    <property type="match status" value="1"/>
</dbReference>
<keyword evidence="3" id="KW-1185">Reference proteome</keyword>
<evidence type="ECO:0000313" key="3">
    <source>
        <dbReference type="Proteomes" id="UP001161325"/>
    </source>
</evidence>
<dbReference type="Gene3D" id="2.120.10.30">
    <property type="entry name" value="TolB, C-terminal domain"/>
    <property type="match status" value="3"/>
</dbReference>
<evidence type="ECO:0000313" key="2">
    <source>
        <dbReference type="EMBL" id="GLC28336.1"/>
    </source>
</evidence>
<comment type="caution">
    <text evidence="2">The sequence shown here is derived from an EMBL/GenBank/DDBJ whole genome shotgun (WGS) entry which is preliminary data.</text>
</comment>
<dbReference type="PANTHER" id="PTHR36842">
    <property type="entry name" value="PROTEIN TOLB HOMOLOG"/>
    <property type="match status" value="1"/>
</dbReference>
<dbReference type="InterPro" id="IPR011659">
    <property type="entry name" value="WD40"/>
</dbReference>
<dbReference type="Proteomes" id="UP001161325">
    <property type="component" value="Unassembled WGS sequence"/>
</dbReference>
<dbReference type="InterPro" id="IPR011042">
    <property type="entry name" value="6-blade_b-propeller_TolB-like"/>
</dbReference>
<reference evidence="2" key="1">
    <citation type="submission" date="2022-08" db="EMBL/GenBank/DDBJ databases">
        <title>Draft genome sequencing of Roseisolibacter agri AW1220.</title>
        <authorList>
            <person name="Tobiishi Y."/>
            <person name="Tonouchi A."/>
        </authorList>
    </citation>
    <scope>NUCLEOTIDE SEQUENCE</scope>
    <source>
        <strain evidence="2">AW1220</strain>
    </source>
</reference>
<gene>
    <name evidence="2" type="ORF">rosag_48490</name>
</gene>
<evidence type="ECO:0008006" key="4">
    <source>
        <dbReference type="Google" id="ProtNLM"/>
    </source>
</evidence>
<comment type="similarity">
    <text evidence="1">Belongs to the TolB family.</text>
</comment>
<organism evidence="2 3">
    <name type="scientific">Roseisolibacter agri</name>
    <dbReference type="NCBI Taxonomy" id="2014610"/>
    <lineage>
        <taxon>Bacteria</taxon>
        <taxon>Pseudomonadati</taxon>
        <taxon>Gemmatimonadota</taxon>
        <taxon>Gemmatimonadia</taxon>
        <taxon>Gemmatimonadales</taxon>
        <taxon>Gemmatimonadaceae</taxon>
        <taxon>Roseisolibacter</taxon>
    </lineage>
</organism>
<dbReference type="AlphaFoldDB" id="A0AA37QEH2"/>
<evidence type="ECO:0000256" key="1">
    <source>
        <dbReference type="ARBA" id="ARBA00009820"/>
    </source>
</evidence>
<name>A0AA37QEH2_9BACT</name>
<protein>
    <recommendedName>
        <fullName evidence="4">Translocation protein TolB</fullName>
    </recommendedName>
</protein>
<dbReference type="Pfam" id="PF07676">
    <property type="entry name" value="PD40"/>
    <property type="match status" value="5"/>
</dbReference>
<proteinExistence type="inferred from homology"/>
<accession>A0AA37QEH2</accession>
<sequence length="324" mass="36230">MTPDSGETHLANVRQITFGGENAEAYFSHDDQWLTFQSTRDGRACDQQYVVRVDGTQLARVSNGEGKTTCGWFLPGDRRLFFASTHAAGAACPAKPDPSKGYVWGIDPYDIYTANRDGSDLKRLTNYGVYTAEGVLSPDGTRIVFTSLKDGDLDIYTMSVDGSDVRRLTTTPGYDGGPWWSPDGTKIVYRAWHYAPEDSAGLRQYRELLGQRMIRPNRMELFVMNADGSDQRQITRLGGANFGPSWTPDGRRIVFSSNHQNPRSRNFDLFAVNLDGTGLEQITRNPEFDGFPMFSHDGKRLVWASNRGADRAGDTNLFIAEWRP</sequence>
<dbReference type="EMBL" id="BRXS01000009">
    <property type="protein sequence ID" value="GLC28336.1"/>
    <property type="molecule type" value="Genomic_DNA"/>
</dbReference>